<comment type="caution">
    <text evidence="1">The sequence shown here is derived from an EMBL/GenBank/DDBJ whole genome shotgun (WGS) entry which is preliminary data.</text>
</comment>
<dbReference type="EMBL" id="CM037153">
    <property type="protein sequence ID" value="KAH7856487.1"/>
    <property type="molecule type" value="Genomic_DNA"/>
</dbReference>
<evidence type="ECO:0000313" key="1">
    <source>
        <dbReference type="EMBL" id="KAH7856487.1"/>
    </source>
</evidence>
<sequence length="146" mass="16800">MERSRRSVDCIERPRHASLSGFFHHHHNHQCLLHPASSTAPSPLPKPQPNPNTIESLSTALYKERNLRTLIDKFKSSCDNDRFRTKIGIYVSTVGRLASAKKFLWIKEILEHQKHYTHDISKDVLLRALFLSLVSTDMKIVPLVHV</sequence>
<keyword evidence="2" id="KW-1185">Reference proteome</keyword>
<organism evidence="1 2">
    <name type="scientific">Vaccinium darrowii</name>
    <dbReference type="NCBI Taxonomy" id="229202"/>
    <lineage>
        <taxon>Eukaryota</taxon>
        <taxon>Viridiplantae</taxon>
        <taxon>Streptophyta</taxon>
        <taxon>Embryophyta</taxon>
        <taxon>Tracheophyta</taxon>
        <taxon>Spermatophyta</taxon>
        <taxon>Magnoliopsida</taxon>
        <taxon>eudicotyledons</taxon>
        <taxon>Gunneridae</taxon>
        <taxon>Pentapetalae</taxon>
        <taxon>asterids</taxon>
        <taxon>Ericales</taxon>
        <taxon>Ericaceae</taxon>
        <taxon>Vaccinioideae</taxon>
        <taxon>Vaccinieae</taxon>
        <taxon>Vaccinium</taxon>
    </lineage>
</organism>
<dbReference type="Proteomes" id="UP000828048">
    <property type="component" value="Chromosome 3"/>
</dbReference>
<name>A0ACB7YS71_9ERIC</name>
<protein>
    <submittedName>
        <fullName evidence="1">Uncharacterized protein</fullName>
    </submittedName>
</protein>
<reference evidence="1 2" key="1">
    <citation type="journal article" date="2021" name="Hortic Res">
        <title>High-quality reference genome and annotation aids understanding of berry development for evergreen blueberry (Vaccinium darrowii).</title>
        <authorList>
            <person name="Yu J."/>
            <person name="Hulse-Kemp A.M."/>
            <person name="Babiker E."/>
            <person name="Staton M."/>
        </authorList>
    </citation>
    <scope>NUCLEOTIDE SEQUENCE [LARGE SCALE GENOMIC DNA]</scope>
    <source>
        <strain evidence="2">cv. NJ 8807/NJ 8810</strain>
        <tissue evidence="1">Young leaf</tissue>
    </source>
</reference>
<evidence type="ECO:0000313" key="2">
    <source>
        <dbReference type="Proteomes" id="UP000828048"/>
    </source>
</evidence>
<gene>
    <name evidence="1" type="ORF">Vadar_001922</name>
</gene>
<proteinExistence type="predicted"/>
<accession>A0ACB7YS71</accession>